<name>A0ABP6LEJ3_9ACTN</name>
<dbReference type="Proteomes" id="UP001501532">
    <property type="component" value="Unassembled WGS sequence"/>
</dbReference>
<keyword evidence="2" id="KW-1185">Reference proteome</keyword>
<protein>
    <submittedName>
        <fullName evidence="1">Uncharacterized protein</fullName>
    </submittedName>
</protein>
<sequence length="101" mass="11050">MSDEFTDREVRAPWYSGAKALPYMGSFRSGVGRALGAGPTGADCRAAADTARTGPALRAHAPCRRGMTARHAYSDMYKHVVYTPCIHGAYRDPDTYPELLR</sequence>
<organism evidence="1 2">
    <name type="scientific">Streptomyces glomeratus</name>
    <dbReference type="NCBI Taxonomy" id="284452"/>
    <lineage>
        <taxon>Bacteria</taxon>
        <taxon>Bacillati</taxon>
        <taxon>Actinomycetota</taxon>
        <taxon>Actinomycetes</taxon>
        <taxon>Kitasatosporales</taxon>
        <taxon>Streptomycetaceae</taxon>
        <taxon>Streptomyces</taxon>
    </lineage>
</organism>
<evidence type="ECO:0000313" key="2">
    <source>
        <dbReference type="Proteomes" id="UP001501532"/>
    </source>
</evidence>
<dbReference type="EMBL" id="BAAAUF010000016">
    <property type="protein sequence ID" value="GAA3038345.1"/>
    <property type="molecule type" value="Genomic_DNA"/>
</dbReference>
<gene>
    <name evidence="1" type="ORF">GCM10010448_20900</name>
</gene>
<comment type="caution">
    <text evidence="1">The sequence shown here is derived from an EMBL/GenBank/DDBJ whole genome shotgun (WGS) entry which is preliminary data.</text>
</comment>
<reference evidence="2" key="1">
    <citation type="journal article" date="2019" name="Int. J. Syst. Evol. Microbiol.">
        <title>The Global Catalogue of Microorganisms (GCM) 10K type strain sequencing project: providing services to taxonomists for standard genome sequencing and annotation.</title>
        <authorList>
            <consortium name="The Broad Institute Genomics Platform"/>
            <consortium name="The Broad Institute Genome Sequencing Center for Infectious Disease"/>
            <person name="Wu L."/>
            <person name="Ma J."/>
        </authorList>
    </citation>
    <scope>NUCLEOTIDE SEQUENCE [LARGE SCALE GENOMIC DNA]</scope>
    <source>
        <strain evidence="2">JCM 9091</strain>
    </source>
</reference>
<accession>A0ABP6LEJ3</accession>
<proteinExistence type="predicted"/>
<evidence type="ECO:0000313" key="1">
    <source>
        <dbReference type="EMBL" id="GAA3038345.1"/>
    </source>
</evidence>